<proteinExistence type="predicted"/>
<dbReference type="Proteomes" id="UP000001542">
    <property type="component" value="Unassembled WGS sequence"/>
</dbReference>
<gene>
    <name evidence="10" type="ORF">TVAG_317700</name>
</gene>
<dbReference type="EMBL" id="DS113599">
    <property type="protein sequence ID" value="EAY00485.1"/>
    <property type="molecule type" value="Genomic_DNA"/>
</dbReference>
<evidence type="ECO:0000256" key="6">
    <source>
        <dbReference type="PIRSR" id="PIRSR630616-1"/>
    </source>
</evidence>
<dbReference type="PANTHER" id="PTHR24350">
    <property type="entry name" value="SERINE/THREONINE-PROTEIN KINASE IAL-RELATED"/>
    <property type="match status" value="1"/>
</dbReference>
<keyword evidence="1" id="KW-0723">Serine/threonine-protein kinase</keyword>
<dbReference type="SMART" id="SM00220">
    <property type="entry name" value="S_TKc"/>
    <property type="match status" value="1"/>
</dbReference>
<dbReference type="VEuPathDB" id="TrichDB:TVAGG3_1003790"/>
<feature type="binding site" evidence="7">
    <location>
        <position position="65"/>
    </location>
    <ligand>
        <name>ATP</name>
        <dbReference type="ChEBI" id="CHEBI:30616"/>
    </ligand>
</feature>
<feature type="domain" description="Protein kinase" evidence="9">
    <location>
        <begin position="1"/>
        <end position="176"/>
    </location>
</feature>
<dbReference type="OrthoDB" id="504170at2759"/>
<evidence type="ECO:0000256" key="3">
    <source>
        <dbReference type="ARBA" id="ARBA00022741"/>
    </source>
</evidence>
<dbReference type="eggNOG" id="KOG0588">
    <property type="taxonomic scope" value="Eukaryota"/>
</dbReference>
<dbReference type="PROSITE" id="PS50011">
    <property type="entry name" value="PROTEIN_KINASE_DOM"/>
    <property type="match status" value="1"/>
</dbReference>
<evidence type="ECO:0000256" key="5">
    <source>
        <dbReference type="ARBA" id="ARBA00022840"/>
    </source>
</evidence>
<dbReference type="InterPro" id="IPR030616">
    <property type="entry name" value="Aur-like"/>
</dbReference>
<dbReference type="STRING" id="5722.A2F3L7"/>
<evidence type="ECO:0000256" key="4">
    <source>
        <dbReference type="ARBA" id="ARBA00022777"/>
    </source>
</evidence>
<evidence type="ECO:0000313" key="10">
    <source>
        <dbReference type="EMBL" id="EAY00485.1"/>
    </source>
</evidence>
<dbReference type="FunFam" id="1.10.510.10:FF:000571">
    <property type="entry name" value="Maternal embryonic leucine zipper kinase"/>
    <property type="match status" value="1"/>
</dbReference>
<accession>A2F3L7</accession>
<dbReference type="VEuPathDB" id="TrichDB:TVAG_305320"/>
<keyword evidence="11" id="KW-1185">Reference proteome</keyword>
<evidence type="ECO:0000256" key="1">
    <source>
        <dbReference type="ARBA" id="ARBA00022527"/>
    </source>
</evidence>
<evidence type="ECO:0000259" key="9">
    <source>
        <dbReference type="PROSITE" id="PS50011"/>
    </source>
</evidence>
<dbReference type="Gene3D" id="1.10.510.10">
    <property type="entry name" value="Transferase(Phosphotransferase) domain 1"/>
    <property type="match status" value="1"/>
</dbReference>
<evidence type="ECO:0000256" key="2">
    <source>
        <dbReference type="ARBA" id="ARBA00022679"/>
    </source>
</evidence>
<dbReference type="InParanoid" id="A2F3L7"/>
<dbReference type="OMA" id="PWTETNQ"/>
<dbReference type="Pfam" id="PF00069">
    <property type="entry name" value="Pkinase"/>
    <property type="match status" value="1"/>
</dbReference>
<protein>
    <submittedName>
        <fullName evidence="10">CAMK family protein kinase</fullName>
    </submittedName>
</protein>
<dbReference type="InterPro" id="IPR008271">
    <property type="entry name" value="Ser/Thr_kinase_AS"/>
</dbReference>
<organism evidence="10 11">
    <name type="scientific">Trichomonas vaginalis (strain ATCC PRA-98 / G3)</name>
    <dbReference type="NCBI Taxonomy" id="412133"/>
    <lineage>
        <taxon>Eukaryota</taxon>
        <taxon>Metamonada</taxon>
        <taxon>Parabasalia</taxon>
        <taxon>Trichomonadida</taxon>
        <taxon>Trichomonadidae</taxon>
        <taxon>Trichomonas</taxon>
    </lineage>
</organism>
<name>A2F3L7_TRIV3</name>
<dbReference type="GO" id="GO:0004674">
    <property type="term" value="F:protein serine/threonine kinase activity"/>
    <property type="evidence" value="ECO:0000318"/>
    <property type="project" value="GO_Central"/>
</dbReference>
<dbReference type="InterPro" id="IPR000719">
    <property type="entry name" value="Prot_kinase_dom"/>
</dbReference>
<feature type="active site" description="Proton acceptor" evidence="6">
    <location>
        <position position="47"/>
    </location>
</feature>
<sequence>MEYCSRGELFSYLLQNGVLADFQIKHMLSQLVNALVYLHGRNIAHRDIKPENILIDQDLNVKLADFCLCHSTSNQQMLLTPCGSPFYAPPEIISNIPYDGKKGDMWSLGVVVFTMATGALPWTETNQTQLLQQIVNADYVVPVTVSPNIRHLIQALMDPNPSKRPSAEEVKSLPWMQENFDYPFGKPKLSAKVLEKSFNSRASYGYNTPASATVNKKSLIVRPTVPAGKARTICTVELSPMIDIVRKVRVRDKFAKRHFFNNLKLRFPNFLKITLNYI</sequence>
<evidence type="ECO:0000256" key="8">
    <source>
        <dbReference type="PIRSR" id="PIRSR630616-3"/>
    </source>
</evidence>
<keyword evidence="5 7" id="KW-0067">ATP-binding</keyword>
<feature type="binding site" evidence="7">
    <location>
        <begin position="51"/>
        <end position="52"/>
    </location>
    <ligand>
        <name>ATP</name>
        <dbReference type="ChEBI" id="CHEBI:30616"/>
    </ligand>
</feature>
<dbReference type="InterPro" id="IPR011009">
    <property type="entry name" value="Kinase-like_dom_sf"/>
</dbReference>
<evidence type="ECO:0000313" key="11">
    <source>
        <dbReference type="Proteomes" id="UP000001542"/>
    </source>
</evidence>
<reference evidence="10" key="2">
    <citation type="journal article" date="2007" name="Science">
        <title>Draft genome sequence of the sexually transmitted pathogen Trichomonas vaginalis.</title>
        <authorList>
            <person name="Carlton J.M."/>
            <person name="Hirt R.P."/>
            <person name="Silva J.C."/>
            <person name="Delcher A.L."/>
            <person name="Schatz M."/>
            <person name="Zhao Q."/>
            <person name="Wortman J.R."/>
            <person name="Bidwell S.L."/>
            <person name="Alsmark U.C.M."/>
            <person name="Besteiro S."/>
            <person name="Sicheritz-Ponten T."/>
            <person name="Noel C.J."/>
            <person name="Dacks J.B."/>
            <person name="Foster P.G."/>
            <person name="Simillion C."/>
            <person name="Van de Peer Y."/>
            <person name="Miranda-Saavedra D."/>
            <person name="Barton G.J."/>
            <person name="Westrop G.D."/>
            <person name="Mueller S."/>
            <person name="Dessi D."/>
            <person name="Fiori P.L."/>
            <person name="Ren Q."/>
            <person name="Paulsen I."/>
            <person name="Zhang H."/>
            <person name="Bastida-Corcuera F.D."/>
            <person name="Simoes-Barbosa A."/>
            <person name="Brown M.T."/>
            <person name="Hayes R.D."/>
            <person name="Mukherjee M."/>
            <person name="Okumura C.Y."/>
            <person name="Schneider R."/>
            <person name="Smith A.J."/>
            <person name="Vanacova S."/>
            <person name="Villalvazo M."/>
            <person name="Haas B.J."/>
            <person name="Pertea M."/>
            <person name="Feldblyum T.V."/>
            <person name="Utterback T.R."/>
            <person name="Shu C.L."/>
            <person name="Osoegawa K."/>
            <person name="de Jong P.J."/>
            <person name="Hrdy I."/>
            <person name="Horvathova L."/>
            <person name="Zubacova Z."/>
            <person name="Dolezal P."/>
            <person name="Malik S.B."/>
            <person name="Logsdon J.M. Jr."/>
            <person name="Henze K."/>
            <person name="Gupta A."/>
            <person name="Wang C.C."/>
            <person name="Dunne R.L."/>
            <person name="Upcroft J.A."/>
            <person name="Upcroft P."/>
            <person name="White O."/>
            <person name="Salzberg S.L."/>
            <person name="Tang P."/>
            <person name="Chiu C.-H."/>
            <person name="Lee Y.-S."/>
            <person name="Embley T.M."/>
            <person name="Coombs G.H."/>
            <person name="Mottram J.C."/>
            <person name="Tachezy J."/>
            <person name="Fraser-Liggett C.M."/>
            <person name="Johnson P.J."/>
        </authorList>
    </citation>
    <scope>NUCLEOTIDE SEQUENCE [LARGE SCALE GENOMIC DNA]</scope>
    <source>
        <strain evidence="10">G3</strain>
    </source>
</reference>
<keyword evidence="2" id="KW-0808">Transferase</keyword>
<keyword evidence="4 10" id="KW-0418">Kinase</keyword>
<dbReference type="AlphaFoldDB" id="A2F3L7"/>
<reference evidence="10" key="1">
    <citation type="submission" date="2006-10" db="EMBL/GenBank/DDBJ databases">
        <authorList>
            <person name="Amadeo P."/>
            <person name="Zhao Q."/>
            <person name="Wortman J."/>
            <person name="Fraser-Liggett C."/>
            <person name="Carlton J."/>
        </authorList>
    </citation>
    <scope>NUCLEOTIDE SEQUENCE</scope>
    <source>
        <strain evidence="10">G3</strain>
    </source>
</reference>
<dbReference type="SUPFAM" id="SSF56112">
    <property type="entry name" value="Protein kinase-like (PK-like)"/>
    <property type="match status" value="1"/>
</dbReference>
<keyword evidence="3 7" id="KW-0547">Nucleotide-binding</keyword>
<dbReference type="GO" id="GO:0005524">
    <property type="term" value="F:ATP binding"/>
    <property type="evidence" value="ECO:0007669"/>
    <property type="project" value="UniProtKB-KW"/>
</dbReference>
<feature type="cross-link" description="Glycyl lysine isopeptide (Lys-Gly) (interchain with G-Cter in SUMO2)" evidence="8">
    <location>
        <position position="49"/>
    </location>
</feature>
<evidence type="ECO:0000256" key="7">
    <source>
        <dbReference type="PIRSR" id="PIRSR630616-2"/>
    </source>
</evidence>
<dbReference type="PROSITE" id="PS00108">
    <property type="entry name" value="PROTEIN_KINASE_ST"/>
    <property type="match status" value="1"/>
</dbReference>